<gene>
    <name evidence="1" type="ORF">K3G42_021694</name>
</gene>
<protein>
    <submittedName>
        <fullName evidence="1">Uncharacterized protein</fullName>
    </submittedName>
</protein>
<accession>A0ACB8FA57</accession>
<evidence type="ECO:0000313" key="1">
    <source>
        <dbReference type="EMBL" id="KAH8002260.1"/>
    </source>
</evidence>
<dbReference type="Proteomes" id="UP000827872">
    <property type="component" value="Linkage Group LG08"/>
</dbReference>
<organism evidence="1 2">
    <name type="scientific">Sphaerodactylus townsendi</name>
    <dbReference type="NCBI Taxonomy" id="933632"/>
    <lineage>
        <taxon>Eukaryota</taxon>
        <taxon>Metazoa</taxon>
        <taxon>Chordata</taxon>
        <taxon>Craniata</taxon>
        <taxon>Vertebrata</taxon>
        <taxon>Euteleostomi</taxon>
        <taxon>Lepidosauria</taxon>
        <taxon>Squamata</taxon>
        <taxon>Bifurcata</taxon>
        <taxon>Gekkota</taxon>
        <taxon>Sphaerodactylidae</taxon>
        <taxon>Sphaerodactylus</taxon>
    </lineage>
</organism>
<keyword evidence="2" id="KW-1185">Reference proteome</keyword>
<proteinExistence type="predicted"/>
<reference evidence="1" key="1">
    <citation type="submission" date="2021-08" db="EMBL/GenBank/DDBJ databases">
        <title>The first chromosome-level gecko genome reveals the dynamic sex chromosomes of Neotropical dwarf geckos (Sphaerodactylidae: Sphaerodactylus).</title>
        <authorList>
            <person name="Pinto B.J."/>
            <person name="Keating S.E."/>
            <person name="Gamble T."/>
        </authorList>
    </citation>
    <scope>NUCLEOTIDE SEQUENCE</scope>
    <source>
        <strain evidence="1">TG3544</strain>
    </source>
</reference>
<name>A0ACB8FA57_9SAUR</name>
<comment type="caution">
    <text evidence="1">The sequence shown here is derived from an EMBL/GenBank/DDBJ whole genome shotgun (WGS) entry which is preliminary data.</text>
</comment>
<evidence type="ECO:0000313" key="2">
    <source>
        <dbReference type="Proteomes" id="UP000827872"/>
    </source>
</evidence>
<dbReference type="EMBL" id="CM037621">
    <property type="protein sequence ID" value="KAH8002260.1"/>
    <property type="molecule type" value="Genomic_DNA"/>
</dbReference>
<sequence>MYRALLCTGSSFHCKKNASEVVHLLLSHNANPNLLWSGHSPLSLAIASGNDLAVAELLASGADPNLPLGQPIGSALCAVVNPAYEQNRTLANKISLINTLIAGGADMLMPITIGDNIKSAVGTVVDYAYFKFYQDKKLMHTPFHALSLSERETFTNRKKLLEYLSDKLRECVIAKEKLWDREELRRIKHGSKKKVGSGGATHETDAANQFFKYCYQCGRSVGVNLTPCTRCFDCFACSKSCKVKVWNERHKRECLISVFMAFSYLVDSDASCDWRHLSTVRKEMQALSQENGQHFIGTTGPTYNILCYPESCGSAYINFTEKHIEENELWNLLPFLL</sequence>